<evidence type="ECO:0000259" key="23">
    <source>
        <dbReference type="PROSITE" id="PS50011"/>
    </source>
</evidence>
<feature type="domain" description="Protein kinase" evidence="23">
    <location>
        <begin position="89"/>
        <end position="372"/>
    </location>
</feature>
<evidence type="ECO:0000256" key="7">
    <source>
        <dbReference type="ARBA" id="ARBA00022679"/>
    </source>
</evidence>
<evidence type="ECO:0000256" key="19">
    <source>
        <dbReference type="ARBA" id="ARBA00048679"/>
    </source>
</evidence>
<feature type="domain" description="Protein kinase" evidence="23">
    <location>
        <begin position="772"/>
        <end position="1034"/>
    </location>
</feature>
<dbReference type="OMA" id="RYRRESM"/>
<keyword evidence="13" id="KW-0611">Plant defense</keyword>
<dbReference type="InterPro" id="IPR000719">
    <property type="entry name" value="Prot_kinase_dom"/>
</dbReference>
<keyword evidence="9" id="KW-0732">Signal</keyword>
<dbReference type="EMBL" id="LNRQ01000008">
    <property type="protein sequence ID" value="KZM85183.1"/>
    <property type="molecule type" value="Genomic_DNA"/>
</dbReference>
<keyword evidence="4" id="KW-1003">Cell membrane</keyword>
<accession>A0A175YNZ0</accession>
<dbReference type="FunFam" id="1.10.510.10:FF:000258">
    <property type="entry name" value="Probable serine/threonine-protein kinase PBL8"/>
    <property type="match status" value="1"/>
</dbReference>
<organism evidence="24">
    <name type="scientific">Daucus carota subsp. sativus</name>
    <name type="common">Carrot</name>
    <dbReference type="NCBI Taxonomy" id="79200"/>
    <lineage>
        <taxon>Eukaryota</taxon>
        <taxon>Viridiplantae</taxon>
        <taxon>Streptophyta</taxon>
        <taxon>Embryophyta</taxon>
        <taxon>Tracheophyta</taxon>
        <taxon>Spermatophyta</taxon>
        <taxon>Magnoliopsida</taxon>
        <taxon>eudicotyledons</taxon>
        <taxon>Gunneridae</taxon>
        <taxon>Pentapetalae</taxon>
        <taxon>asterids</taxon>
        <taxon>campanulids</taxon>
        <taxon>Apiales</taxon>
        <taxon>Apiaceae</taxon>
        <taxon>Apioideae</taxon>
        <taxon>Scandiceae</taxon>
        <taxon>Daucinae</taxon>
        <taxon>Daucus</taxon>
        <taxon>Daucus sect. Daucus</taxon>
    </lineage>
</organism>
<evidence type="ECO:0000256" key="11">
    <source>
        <dbReference type="ARBA" id="ARBA00022741"/>
    </source>
</evidence>
<evidence type="ECO:0000256" key="3">
    <source>
        <dbReference type="ARBA" id="ARBA00012513"/>
    </source>
</evidence>
<dbReference type="GO" id="GO:0005886">
    <property type="term" value="C:plasma membrane"/>
    <property type="evidence" value="ECO:0007669"/>
    <property type="project" value="UniProtKB-SubCell"/>
</dbReference>
<dbReference type="PANTHER" id="PTHR48006:SF102">
    <property type="entry name" value="LEUCINE-RICH REPEAT-CONTAINING PROTEIN DDB_G0281931-RELATED"/>
    <property type="match status" value="1"/>
</dbReference>
<name>A0A175YNZ0_DAUCS</name>
<feature type="binding site" evidence="20">
    <location>
        <position position="128"/>
    </location>
    <ligand>
        <name>ATP</name>
        <dbReference type="ChEBI" id="CHEBI:30616"/>
    </ligand>
</feature>
<gene>
    <name evidence="24" type="ORF">DCAR_027395</name>
</gene>
<keyword evidence="7" id="KW-0808">Transferase</keyword>
<dbReference type="PROSITE" id="PS00107">
    <property type="entry name" value="PROTEIN_KINASE_ATP"/>
    <property type="match status" value="1"/>
</dbReference>
<evidence type="ECO:0000256" key="20">
    <source>
        <dbReference type="PROSITE-ProRule" id="PRU10141"/>
    </source>
</evidence>
<dbReference type="FunFam" id="3.80.10.10:FF:000041">
    <property type="entry name" value="LRR receptor-like serine/threonine-protein kinase ERECTA"/>
    <property type="match status" value="1"/>
</dbReference>
<sequence>MIVSEIQSSILLIVHHFHCSVFYFFPASESLKTASKTTPSARSSVTIPSYSWRSSAESLPTPRSESEILSSPHVKAFSFTELKNATRNFRPDSLLGEGGFGYVFKGWIDQHSLSAAKPGSGMVVAVKKLKPEGFQGHKEWLTEVNYLGQLHHPNLVKLIGYCSDGDNRLLVYEFLPKGSLENHLFRRGAQPLSWATRIKVAIGAARGLSFLHDAEEQVIYRDFKAANILLDAEFNAKLSDFGLAKAGPTGDKTHVSTQVMGTHGYAAPEYVATGRLTSKSDVYSFGVVMLELLSGRRAVDKTKPGVEQSLVEWAKPYLGDKRKLFRIMDIKLEGQYPQKAAHSAATLALHCLRSEPKARPRMSEVLTTLEQIQAPKTASQNSSAVHQTVTDPLRRSPMNQHRSPLNLTPSASPLQHHRKSPHVKNCTRELAAVGSRMKHRSKGYSCRGFAAPEYVATGLWGPLPRDIDLLGSLEVLNISSNQIYGNIPASIATIKNLKNLVLADNVLYGRIPNLKGLQNLEELDLSNNHLGPRLPSLSGNVVSVTLKNNSLKFEIPSALQSYDRLERLDLSANKLSGPIPSFLFSLQSIQYLSLSRNHLSGELAKNVSCNKNLKYVDISNNFLIGKLPVCIQSNSQNRTVISWWNCLSNSSSKYQHRYSFCQKEALAVKPPAMNQKKRTTMKLGIVLGIIGATVGIVCTIGILVFIIYRRKAAAKARHHKDNGFIFDQNPARGSPIVDSRHRPQTMRRMATFGLPPYQIFTWEEIHDASNNFDYSNLVGEDSQGQVYNAWLRDGSPVLLKRMNVKHKHSPQIMKQYKESLSKLRHQNLVSVLGHCIANNVGNPNLTTIYVVQEFSINGSLRDHFKDWRKREVLKWPQRMGIIIGVAKGIEFLHRGVAPGHFGNNIKMKNIMDVRSPLNRDVKNSETARESSLYACENPEKDDIYQLGVILLQVITGKLFNSRSEIAEMKLQLETNLTDVMPDSSPKMSDLADPSLRGTFAYGSLKAAVEITVHCLEDDSSSRPSIDDVVWHLQYSIQVQEGWNSSGNLDTRV</sequence>
<feature type="region of interest" description="Disordered" evidence="21">
    <location>
        <begin position="394"/>
        <end position="424"/>
    </location>
</feature>
<dbReference type="PANTHER" id="PTHR48006">
    <property type="entry name" value="LEUCINE-RICH REPEAT-CONTAINING PROTEIN DDB_G0281931-RELATED"/>
    <property type="match status" value="1"/>
</dbReference>
<keyword evidence="5" id="KW-0723">Serine/threonine-protein kinase</keyword>
<keyword evidence="8 22" id="KW-0812">Transmembrane</keyword>
<dbReference type="Pfam" id="PF07714">
    <property type="entry name" value="PK_Tyr_Ser-Thr"/>
    <property type="match status" value="2"/>
</dbReference>
<feature type="compositionally biased region" description="Polar residues" evidence="21">
    <location>
        <begin position="397"/>
        <end position="413"/>
    </location>
</feature>
<evidence type="ECO:0000256" key="21">
    <source>
        <dbReference type="SAM" id="MobiDB-lite"/>
    </source>
</evidence>
<dbReference type="Gene3D" id="1.10.510.10">
    <property type="entry name" value="Transferase(Phosphotransferase) domain 1"/>
    <property type="match status" value="3"/>
</dbReference>
<dbReference type="SUPFAM" id="SSF56112">
    <property type="entry name" value="Protein kinase-like (PK-like)"/>
    <property type="match status" value="2"/>
</dbReference>
<protein>
    <recommendedName>
        <fullName evidence="3">non-specific serine/threonine protein kinase</fullName>
        <ecNumber evidence="3">2.7.11.1</ecNumber>
    </recommendedName>
</protein>
<dbReference type="GO" id="GO:0006952">
    <property type="term" value="P:defense response"/>
    <property type="evidence" value="ECO:0007669"/>
    <property type="project" value="UniProtKB-KW"/>
</dbReference>
<keyword evidence="10" id="KW-0677">Repeat</keyword>
<dbReference type="InterPro" id="IPR011009">
    <property type="entry name" value="Kinase-like_dom_sf"/>
</dbReference>
<dbReference type="SUPFAM" id="SSF52058">
    <property type="entry name" value="L domain-like"/>
    <property type="match status" value="1"/>
</dbReference>
<dbReference type="CDD" id="cd14066">
    <property type="entry name" value="STKc_IRAK"/>
    <property type="match status" value="1"/>
</dbReference>
<evidence type="ECO:0000256" key="4">
    <source>
        <dbReference type="ARBA" id="ARBA00022475"/>
    </source>
</evidence>
<evidence type="ECO:0000313" key="24">
    <source>
        <dbReference type="EMBL" id="KZM85183.1"/>
    </source>
</evidence>
<dbReference type="InterPro" id="IPR001245">
    <property type="entry name" value="Ser-Thr/Tyr_kinase_cat_dom"/>
</dbReference>
<evidence type="ECO:0000256" key="1">
    <source>
        <dbReference type="ARBA" id="ARBA00004236"/>
    </source>
</evidence>
<dbReference type="Gene3D" id="3.80.10.10">
    <property type="entry name" value="Ribonuclease Inhibitor"/>
    <property type="match status" value="2"/>
</dbReference>
<dbReference type="GO" id="GO:0005524">
    <property type="term" value="F:ATP binding"/>
    <property type="evidence" value="ECO:0007669"/>
    <property type="project" value="UniProtKB-UniRule"/>
</dbReference>
<dbReference type="Gramene" id="KZM85183">
    <property type="protein sequence ID" value="KZM85183"/>
    <property type="gene ID" value="DCAR_027395"/>
</dbReference>
<dbReference type="Pfam" id="PF00560">
    <property type="entry name" value="LRR_1"/>
    <property type="match status" value="4"/>
</dbReference>
<dbReference type="EC" id="2.7.11.1" evidence="3"/>
<evidence type="ECO:0000256" key="17">
    <source>
        <dbReference type="ARBA" id="ARBA00023180"/>
    </source>
</evidence>
<dbReference type="InterPro" id="IPR032675">
    <property type="entry name" value="LRR_dom_sf"/>
</dbReference>
<proteinExistence type="predicted"/>
<evidence type="ECO:0000256" key="14">
    <source>
        <dbReference type="ARBA" id="ARBA00022840"/>
    </source>
</evidence>
<dbReference type="FunFam" id="3.30.200.20:FF:000228">
    <property type="entry name" value="Serine/threonine-protein kinase BIK1"/>
    <property type="match status" value="1"/>
</dbReference>
<evidence type="ECO:0000256" key="12">
    <source>
        <dbReference type="ARBA" id="ARBA00022777"/>
    </source>
</evidence>
<comment type="catalytic activity">
    <reaction evidence="18">
        <text>L-threonyl-[protein] + ATP = O-phospho-L-threonyl-[protein] + ADP + H(+)</text>
        <dbReference type="Rhea" id="RHEA:46608"/>
        <dbReference type="Rhea" id="RHEA-COMP:11060"/>
        <dbReference type="Rhea" id="RHEA-COMP:11605"/>
        <dbReference type="ChEBI" id="CHEBI:15378"/>
        <dbReference type="ChEBI" id="CHEBI:30013"/>
        <dbReference type="ChEBI" id="CHEBI:30616"/>
        <dbReference type="ChEBI" id="CHEBI:61977"/>
        <dbReference type="ChEBI" id="CHEBI:456216"/>
        <dbReference type="EC" id="2.7.11.1"/>
    </reaction>
</comment>
<dbReference type="AlphaFoldDB" id="A0A175YNZ0"/>
<evidence type="ECO:0000256" key="16">
    <source>
        <dbReference type="ARBA" id="ARBA00023136"/>
    </source>
</evidence>
<dbReference type="PROSITE" id="PS00108">
    <property type="entry name" value="PROTEIN_KINASE_ST"/>
    <property type="match status" value="1"/>
</dbReference>
<keyword evidence="16 22" id="KW-0472">Membrane</keyword>
<dbReference type="InterPro" id="IPR001611">
    <property type="entry name" value="Leu-rich_rpt"/>
</dbReference>
<dbReference type="PROSITE" id="PS51450">
    <property type="entry name" value="LRR"/>
    <property type="match status" value="1"/>
</dbReference>
<dbReference type="InterPro" id="IPR051824">
    <property type="entry name" value="LRR_Rcpt-Like_S/T_Kinase"/>
</dbReference>
<dbReference type="PROSITE" id="PS50011">
    <property type="entry name" value="PROTEIN_KINASE_DOM"/>
    <property type="match status" value="2"/>
</dbReference>
<evidence type="ECO:0000256" key="13">
    <source>
        <dbReference type="ARBA" id="ARBA00022821"/>
    </source>
</evidence>
<evidence type="ECO:0000256" key="18">
    <source>
        <dbReference type="ARBA" id="ARBA00047899"/>
    </source>
</evidence>
<feature type="transmembrane region" description="Helical" evidence="22">
    <location>
        <begin position="683"/>
        <end position="708"/>
    </location>
</feature>
<evidence type="ECO:0000256" key="15">
    <source>
        <dbReference type="ARBA" id="ARBA00022989"/>
    </source>
</evidence>
<keyword evidence="6" id="KW-0433">Leucine-rich repeat</keyword>
<evidence type="ECO:0000256" key="10">
    <source>
        <dbReference type="ARBA" id="ARBA00022737"/>
    </source>
</evidence>
<evidence type="ECO:0000256" key="5">
    <source>
        <dbReference type="ARBA" id="ARBA00022527"/>
    </source>
</evidence>
<keyword evidence="11 20" id="KW-0547">Nucleotide-binding</keyword>
<dbReference type="InterPro" id="IPR008271">
    <property type="entry name" value="Ser/Thr_kinase_AS"/>
</dbReference>
<dbReference type="Gene3D" id="3.30.200.20">
    <property type="entry name" value="Phosphorylase Kinase, domain 1"/>
    <property type="match status" value="2"/>
</dbReference>
<keyword evidence="15 22" id="KW-1133">Transmembrane helix</keyword>
<comment type="catalytic activity">
    <reaction evidence="19">
        <text>L-seryl-[protein] + ATP = O-phospho-L-seryl-[protein] + ADP + H(+)</text>
        <dbReference type="Rhea" id="RHEA:17989"/>
        <dbReference type="Rhea" id="RHEA-COMP:9863"/>
        <dbReference type="Rhea" id="RHEA-COMP:11604"/>
        <dbReference type="ChEBI" id="CHEBI:15378"/>
        <dbReference type="ChEBI" id="CHEBI:29999"/>
        <dbReference type="ChEBI" id="CHEBI:30616"/>
        <dbReference type="ChEBI" id="CHEBI:83421"/>
        <dbReference type="ChEBI" id="CHEBI:456216"/>
        <dbReference type="EC" id="2.7.11.1"/>
    </reaction>
</comment>
<dbReference type="GO" id="GO:0004674">
    <property type="term" value="F:protein serine/threonine kinase activity"/>
    <property type="evidence" value="ECO:0007669"/>
    <property type="project" value="UniProtKB-KW"/>
</dbReference>
<evidence type="ECO:0000256" key="8">
    <source>
        <dbReference type="ARBA" id="ARBA00022692"/>
    </source>
</evidence>
<reference evidence="24" key="1">
    <citation type="journal article" date="2016" name="Nat. Genet.">
        <title>A high-quality carrot genome assembly provides new insights into carotenoid accumulation and asterid genome evolution.</title>
        <authorList>
            <person name="Iorizzo M."/>
            <person name="Ellison S."/>
            <person name="Senalik D."/>
            <person name="Zeng P."/>
            <person name="Satapoomin P."/>
            <person name="Huang J."/>
            <person name="Bowman M."/>
            <person name="Iovene M."/>
            <person name="Sanseverino W."/>
            <person name="Cavagnaro P."/>
            <person name="Yildiz M."/>
            <person name="Macko-Podgorni A."/>
            <person name="Moranska E."/>
            <person name="Grzebelus E."/>
            <person name="Grzebelus D."/>
            <person name="Ashrafi H."/>
            <person name="Zheng Z."/>
            <person name="Cheng S."/>
            <person name="Spooner D."/>
            <person name="Van Deynze A."/>
            <person name="Simon P."/>
        </authorList>
    </citation>
    <scope>NUCLEOTIDE SEQUENCE [LARGE SCALE GENOMIC DNA]</scope>
    <source>
        <tissue evidence="24">Leaf</tissue>
    </source>
</reference>
<keyword evidence="17" id="KW-0325">Glycoprotein</keyword>
<evidence type="ECO:0000256" key="6">
    <source>
        <dbReference type="ARBA" id="ARBA00022614"/>
    </source>
</evidence>
<evidence type="ECO:0000256" key="9">
    <source>
        <dbReference type="ARBA" id="ARBA00022729"/>
    </source>
</evidence>
<keyword evidence="12" id="KW-0418">Kinase</keyword>
<evidence type="ECO:0000256" key="22">
    <source>
        <dbReference type="SAM" id="Phobius"/>
    </source>
</evidence>
<comment type="caution">
    <text evidence="24">The sequence shown here is derived from an EMBL/GenBank/DDBJ whole genome shotgun (WGS) entry which is preliminary data.</text>
</comment>
<dbReference type="InterPro" id="IPR017441">
    <property type="entry name" value="Protein_kinase_ATP_BS"/>
</dbReference>
<comment type="subcellular location">
    <subcellularLocation>
        <location evidence="1">Cell membrane</location>
    </subcellularLocation>
    <subcellularLocation>
        <location evidence="2">Membrane</location>
        <topology evidence="2">Single-pass type I membrane protein</topology>
    </subcellularLocation>
</comment>
<evidence type="ECO:0000256" key="2">
    <source>
        <dbReference type="ARBA" id="ARBA00004479"/>
    </source>
</evidence>
<keyword evidence="14 20" id="KW-0067">ATP-binding</keyword>